<feature type="transmembrane region" description="Helical" evidence="1">
    <location>
        <begin position="33"/>
        <end position="50"/>
    </location>
</feature>
<feature type="transmembrane region" description="Helical" evidence="1">
    <location>
        <begin position="57"/>
        <end position="81"/>
    </location>
</feature>
<comment type="caution">
    <text evidence="2">The sequence shown here is derived from an EMBL/GenBank/DDBJ whole genome shotgun (WGS) entry which is preliminary data.</text>
</comment>
<evidence type="ECO:0000313" key="2">
    <source>
        <dbReference type="EMBL" id="RAV19956.1"/>
    </source>
</evidence>
<name>A0A329MKX6_9BACL</name>
<keyword evidence="1" id="KW-0472">Membrane</keyword>
<reference evidence="2 3" key="1">
    <citation type="journal article" date="2009" name="Int. J. Syst. Evol. Microbiol.">
        <title>Paenibacillus contaminans sp. nov., isolated from a contaminated laboratory plate.</title>
        <authorList>
            <person name="Chou J.H."/>
            <person name="Lee J.H."/>
            <person name="Lin M.C."/>
            <person name="Chang P.S."/>
            <person name="Arun A.B."/>
            <person name="Young C.C."/>
            <person name="Chen W.M."/>
        </authorList>
    </citation>
    <scope>NUCLEOTIDE SEQUENCE [LARGE SCALE GENOMIC DNA]</scope>
    <source>
        <strain evidence="2 3">CKOBP-6</strain>
    </source>
</reference>
<dbReference type="EMBL" id="QMFB01000010">
    <property type="protein sequence ID" value="RAV19956.1"/>
    <property type="molecule type" value="Genomic_DNA"/>
</dbReference>
<proteinExistence type="predicted"/>
<protein>
    <submittedName>
        <fullName evidence="2">Uncharacterized protein</fullName>
    </submittedName>
</protein>
<keyword evidence="3" id="KW-1185">Reference proteome</keyword>
<organism evidence="2 3">
    <name type="scientific">Paenibacillus contaminans</name>
    <dbReference type="NCBI Taxonomy" id="450362"/>
    <lineage>
        <taxon>Bacteria</taxon>
        <taxon>Bacillati</taxon>
        <taxon>Bacillota</taxon>
        <taxon>Bacilli</taxon>
        <taxon>Bacillales</taxon>
        <taxon>Paenibacillaceae</taxon>
        <taxon>Paenibacillus</taxon>
    </lineage>
</organism>
<dbReference type="OrthoDB" id="2622404at2"/>
<dbReference type="RefSeq" id="WP_113032384.1">
    <property type="nucleotide sequence ID" value="NZ_QMFB01000010.1"/>
</dbReference>
<keyword evidence="1" id="KW-0812">Transmembrane</keyword>
<evidence type="ECO:0000313" key="3">
    <source>
        <dbReference type="Proteomes" id="UP000250369"/>
    </source>
</evidence>
<evidence type="ECO:0000256" key="1">
    <source>
        <dbReference type="SAM" id="Phobius"/>
    </source>
</evidence>
<keyword evidence="1" id="KW-1133">Transmembrane helix</keyword>
<sequence>MAGLRNVLIFMTFSLLCGALMSAFILVEGVFRYAFSLGAIVAGIKFFRMFSSIGARIGFVASVVVFALIMPAIYVMLAYAYDWPINPVYLEGIDKK</sequence>
<accession>A0A329MKX6</accession>
<dbReference type="Proteomes" id="UP000250369">
    <property type="component" value="Unassembled WGS sequence"/>
</dbReference>
<feature type="transmembrane region" description="Helical" evidence="1">
    <location>
        <begin position="7"/>
        <end position="27"/>
    </location>
</feature>
<gene>
    <name evidence="2" type="ORF">DQG23_18725</name>
</gene>
<dbReference type="AlphaFoldDB" id="A0A329MKX6"/>